<dbReference type="InParanoid" id="E9I2G6"/>
<feature type="region of interest" description="Disordered" evidence="1">
    <location>
        <begin position="117"/>
        <end position="160"/>
    </location>
</feature>
<accession>E9I2G6</accession>
<feature type="non-terminal residue" evidence="2">
    <location>
        <position position="1"/>
    </location>
</feature>
<name>E9I2G6_DAPPU</name>
<feature type="compositionally biased region" description="Basic and acidic residues" evidence="1">
    <location>
        <begin position="77"/>
        <end position="92"/>
    </location>
</feature>
<feature type="region of interest" description="Disordered" evidence="1">
    <location>
        <begin position="1"/>
        <end position="71"/>
    </location>
</feature>
<dbReference type="Proteomes" id="UP000000305">
    <property type="component" value="Unassembled WGS sequence"/>
</dbReference>
<dbReference type="KEGG" id="dpx:DAPPUDRAFT_338043"/>
<keyword evidence="3" id="KW-1185">Reference proteome</keyword>
<dbReference type="HOGENOM" id="CLU_1405705_0_0_1"/>
<feature type="non-terminal residue" evidence="2">
    <location>
        <position position="194"/>
    </location>
</feature>
<organism evidence="2 3">
    <name type="scientific">Daphnia pulex</name>
    <name type="common">Water flea</name>
    <dbReference type="NCBI Taxonomy" id="6669"/>
    <lineage>
        <taxon>Eukaryota</taxon>
        <taxon>Metazoa</taxon>
        <taxon>Ecdysozoa</taxon>
        <taxon>Arthropoda</taxon>
        <taxon>Crustacea</taxon>
        <taxon>Branchiopoda</taxon>
        <taxon>Diplostraca</taxon>
        <taxon>Cladocera</taxon>
        <taxon>Anomopoda</taxon>
        <taxon>Daphniidae</taxon>
        <taxon>Daphnia</taxon>
    </lineage>
</organism>
<evidence type="ECO:0000313" key="3">
    <source>
        <dbReference type="Proteomes" id="UP000000305"/>
    </source>
</evidence>
<feature type="compositionally biased region" description="Basic and acidic residues" evidence="1">
    <location>
        <begin position="51"/>
        <end position="61"/>
    </location>
</feature>
<feature type="region of interest" description="Disordered" evidence="1">
    <location>
        <begin position="77"/>
        <end position="96"/>
    </location>
</feature>
<dbReference type="AlphaFoldDB" id="E9I2G6"/>
<protein>
    <submittedName>
        <fullName evidence="2">Uncharacterized protein</fullName>
    </submittedName>
</protein>
<feature type="compositionally biased region" description="Basic and acidic residues" evidence="1">
    <location>
        <begin position="139"/>
        <end position="151"/>
    </location>
</feature>
<proteinExistence type="predicted"/>
<evidence type="ECO:0000313" key="2">
    <source>
        <dbReference type="EMBL" id="EFX61814.1"/>
    </source>
</evidence>
<evidence type="ECO:0000256" key="1">
    <source>
        <dbReference type="SAM" id="MobiDB-lite"/>
    </source>
</evidence>
<sequence>DGSSEDDEVGAKKDEPKIENTKAAKEIPEQQKDKTSVAGPSNWKKRKTRKREREQAKKARADSSSSSDEFVNTTLADEFKEKCDSSSDDIQRVKSSGCASVLSHVDKKNRLSLTTLTNKTKEKADEQDEEIAGPSQAQEELKLPDMAEPSKGRKKFLRKKELKKSAKGAKTATTLDEEINGKLADFLSDCSTSS</sequence>
<reference evidence="2 3" key="1">
    <citation type="journal article" date="2011" name="Science">
        <title>The ecoresponsive genome of Daphnia pulex.</title>
        <authorList>
            <person name="Colbourne J.K."/>
            <person name="Pfrender M.E."/>
            <person name="Gilbert D."/>
            <person name="Thomas W.K."/>
            <person name="Tucker A."/>
            <person name="Oakley T.H."/>
            <person name="Tokishita S."/>
            <person name="Aerts A."/>
            <person name="Arnold G.J."/>
            <person name="Basu M.K."/>
            <person name="Bauer D.J."/>
            <person name="Caceres C.E."/>
            <person name="Carmel L."/>
            <person name="Casola C."/>
            <person name="Choi J.H."/>
            <person name="Detter J.C."/>
            <person name="Dong Q."/>
            <person name="Dusheyko S."/>
            <person name="Eads B.D."/>
            <person name="Frohlich T."/>
            <person name="Geiler-Samerotte K.A."/>
            <person name="Gerlach D."/>
            <person name="Hatcher P."/>
            <person name="Jogdeo S."/>
            <person name="Krijgsveld J."/>
            <person name="Kriventseva E.V."/>
            <person name="Kultz D."/>
            <person name="Laforsch C."/>
            <person name="Lindquist E."/>
            <person name="Lopez J."/>
            <person name="Manak J.R."/>
            <person name="Muller J."/>
            <person name="Pangilinan J."/>
            <person name="Patwardhan R.P."/>
            <person name="Pitluck S."/>
            <person name="Pritham E.J."/>
            <person name="Rechtsteiner A."/>
            <person name="Rho M."/>
            <person name="Rogozin I.B."/>
            <person name="Sakarya O."/>
            <person name="Salamov A."/>
            <person name="Schaack S."/>
            <person name="Shapiro H."/>
            <person name="Shiga Y."/>
            <person name="Skalitzky C."/>
            <person name="Smith Z."/>
            <person name="Souvorov A."/>
            <person name="Sung W."/>
            <person name="Tang Z."/>
            <person name="Tsuchiya D."/>
            <person name="Tu H."/>
            <person name="Vos H."/>
            <person name="Wang M."/>
            <person name="Wolf Y.I."/>
            <person name="Yamagata H."/>
            <person name="Yamada T."/>
            <person name="Ye Y."/>
            <person name="Shaw J.R."/>
            <person name="Andrews J."/>
            <person name="Crease T.J."/>
            <person name="Tang H."/>
            <person name="Lucas S.M."/>
            <person name="Robertson H.M."/>
            <person name="Bork P."/>
            <person name="Koonin E.V."/>
            <person name="Zdobnov E.M."/>
            <person name="Grigoriev I.V."/>
            <person name="Lynch M."/>
            <person name="Boore J.L."/>
        </authorList>
    </citation>
    <scope>NUCLEOTIDE SEQUENCE [LARGE SCALE GENOMIC DNA]</scope>
</reference>
<dbReference type="EMBL" id="GL734090">
    <property type="protein sequence ID" value="EFX61814.1"/>
    <property type="molecule type" value="Genomic_DNA"/>
</dbReference>
<gene>
    <name evidence="2" type="ORF">DAPPUDRAFT_338043</name>
</gene>
<feature type="compositionally biased region" description="Basic and acidic residues" evidence="1">
    <location>
        <begin position="9"/>
        <end position="35"/>
    </location>
</feature>